<evidence type="ECO:0000256" key="2">
    <source>
        <dbReference type="ARBA" id="ARBA00004170"/>
    </source>
</evidence>
<dbReference type="GO" id="GO:0008270">
    <property type="term" value="F:zinc ion binding"/>
    <property type="evidence" value="ECO:0007669"/>
    <property type="project" value="UniProtKB-KW"/>
</dbReference>
<evidence type="ECO:0000256" key="21">
    <source>
        <dbReference type="SAM" id="MobiDB-lite"/>
    </source>
</evidence>
<accession>A0AAD4K9J6</accession>
<feature type="region of interest" description="Disordered" evidence="21">
    <location>
        <begin position="1"/>
        <end position="49"/>
    </location>
</feature>
<feature type="compositionally biased region" description="Polar residues" evidence="21">
    <location>
        <begin position="1"/>
        <end position="14"/>
    </location>
</feature>
<dbReference type="CDD" id="cd16694">
    <property type="entry name" value="mRING-CH-C4HC2H_ZNRF1"/>
    <property type="match status" value="1"/>
</dbReference>
<evidence type="ECO:0000256" key="14">
    <source>
        <dbReference type="ARBA" id="ARBA00023136"/>
    </source>
</evidence>
<dbReference type="AlphaFoldDB" id="A0AAD4K9J6"/>
<organism evidence="23 24">
    <name type="scientific">Drosophila rubida</name>
    <dbReference type="NCBI Taxonomy" id="30044"/>
    <lineage>
        <taxon>Eukaryota</taxon>
        <taxon>Metazoa</taxon>
        <taxon>Ecdysozoa</taxon>
        <taxon>Arthropoda</taxon>
        <taxon>Hexapoda</taxon>
        <taxon>Insecta</taxon>
        <taxon>Pterygota</taxon>
        <taxon>Neoptera</taxon>
        <taxon>Endopterygota</taxon>
        <taxon>Diptera</taxon>
        <taxon>Brachycera</taxon>
        <taxon>Muscomorpha</taxon>
        <taxon>Ephydroidea</taxon>
        <taxon>Drosophilidae</taxon>
        <taxon>Drosophila</taxon>
    </lineage>
</organism>
<evidence type="ECO:0000256" key="15">
    <source>
        <dbReference type="ARBA" id="ARBA00023228"/>
    </source>
</evidence>
<dbReference type="PANTHER" id="PTHR46661">
    <property type="entry name" value="E3 UBIQUITIN-PROTEIN LIGASE ZNRF1-LIKE PROTEIN"/>
    <property type="match status" value="1"/>
</dbReference>
<dbReference type="GO" id="GO:0016020">
    <property type="term" value="C:membrane"/>
    <property type="evidence" value="ECO:0007669"/>
    <property type="project" value="UniProtKB-SubCell"/>
</dbReference>
<comment type="pathway">
    <text evidence="5">Protein modification; protein ubiquitination.</text>
</comment>
<gene>
    <name evidence="23" type="ORF">KR093_002441</name>
</gene>
<keyword evidence="14" id="KW-0472">Membrane</keyword>
<evidence type="ECO:0000259" key="22">
    <source>
        <dbReference type="PROSITE" id="PS50089"/>
    </source>
</evidence>
<keyword evidence="7" id="KW-0808">Transferase</keyword>
<feature type="region of interest" description="Disordered" evidence="21">
    <location>
        <begin position="76"/>
        <end position="142"/>
    </location>
</feature>
<feature type="compositionally biased region" description="Low complexity" evidence="21">
    <location>
        <begin position="117"/>
        <end position="136"/>
    </location>
</feature>
<dbReference type="SMART" id="SM00184">
    <property type="entry name" value="RING"/>
    <property type="match status" value="1"/>
</dbReference>
<evidence type="ECO:0000256" key="11">
    <source>
        <dbReference type="ARBA" id="ARBA00022771"/>
    </source>
</evidence>
<evidence type="ECO:0000256" key="17">
    <source>
        <dbReference type="ARBA" id="ARBA00040227"/>
    </source>
</evidence>
<dbReference type="Gene3D" id="3.30.40.10">
    <property type="entry name" value="Zinc/RING finger domain, C3HC4 (zinc finger)"/>
    <property type="match status" value="1"/>
</dbReference>
<evidence type="ECO:0000256" key="10">
    <source>
        <dbReference type="ARBA" id="ARBA00022753"/>
    </source>
</evidence>
<evidence type="ECO:0000256" key="19">
    <source>
        <dbReference type="ARBA" id="ARBA00042305"/>
    </source>
</evidence>
<dbReference type="GO" id="GO:0005764">
    <property type="term" value="C:lysosome"/>
    <property type="evidence" value="ECO:0007669"/>
    <property type="project" value="UniProtKB-SubCell"/>
</dbReference>
<dbReference type="InterPro" id="IPR013083">
    <property type="entry name" value="Znf_RING/FYVE/PHD"/>
</dbReference>
<dbReference type="SUPFAM" id="SSF57850">
    <property type="entry name" value="RING/U-box"/>
    <property type="match status" value="1"/>
</dbReference>
<feature type="compositionally biased region" description="Low complexity" evidence="21">
    <location>
        <begin position="15"/>
        <end position="48"/>
    </location>
</feature>
<evidence type="ECO:0000256" key="1">
    <source>
        <dbReference type="ARBA" id="ARBA00000900"/>
    </source>
</evidence>
<dbReference type="Pfam" id="PF13639">
    <property type="entry name" value="zf-RING_2"/>
    <property type="match status" value="1"/>
</dbReference>
<dbReference type="InterPro" id="IPR051878">
    <property type="entry name" value="ZNRF_ubiq-protein_ligase"/>
</dbReference>
<evidence type="ECO:0000256" key="20">
    <source>
        <dbReference type="PROSITE-ProRule" id="PRU00175"/>
    </source>
</evidence>
<dbReference type="GO" id="GO:0070936">
    <property type="term" value="P:protein K48-linked ubiquitination"/>
    <property type="evidence" value="ECO:0007669"/>
    <property type="project" value="TreeGrafter"/>
</dbReference>
<evidence type="ECO:0000313" key="24">
    <source>
        <dbReference type="Proteomes" id="UP001200034"/>
    </source>
</evidence>
<evidence type="ECO:0000313" key="23">
    <source>
        <dbReference type="EMBL" id="KAH8386775.1"/>
    </source>
</evidence>
<evidence type="ECO:0000256" key="3">
    <source>
        <dbReference type="ARBA" id="ARBA00004177"/>
    </source>
</evidence>
<feature type="domain" description="RING-type" evidence="22">
    <location>
        <begin position="292"/>
        <end position="332"/>
    </location>
</feature>
<evidence type="ECO:0000256" key="5">
    <source>
        <dbReference type="ARBA" id="ARBA00004906"/>
    </source>
</evidence>
<keyword evidence="11 20" id="KW-0863">Zinc-finger</keyword>
<evidence type="ECO:0000256" key="7">
    <source>
        <dbReference type="ARBA" id="ARBA00022679"/>
    </source>
</evidence>
<dbReference type="PANTHER" id="PTHR46661:SF4">
    <property type="entry name" value="RING-TYPE DOMAIN-CONTAINING PROTEIN"/>
    <property type="match status" value="1"/>
</dbReference>
<keyword evidence="8" id="KW-0519">Myristate</keyword>
<keyword evidence="24" id="KW-1185">Reference proteome</keyword>
<name>A0AAD4K9J6_9MUSC</name>
<reference evidence="23" key="1">
    <citation type="journal article" date="2021" name="Mol. Ecol. Resour.">
        <title>Phylogenomic analyses of the genus Drosophila reveals genomic signals of climate adaptation.</title>
        <authorList>
            <person name="Li F."/>
            <person name="Rane R.V."/>
            <person name="Luria V."/>
            <person name="Xiong Z."/>
            <person name="Chen J."/>
            <person name="Li Z."/>
            <person name="Catullo R.A."/>
            <person name="Griffin P.C."/>
            <person name="Schiffer M."/>
            <person name="Pearce S."/>
            <person name="Lee S.F."/>
            <person name="McElroy K."/>
            <person name="Stocker A."/>
            <person name="Shirriffs J."/>
            <person name="Cockerell F."/>
            <person name="Coppin C."/>
            <person name="Sgro C.M."/>
            <person name="Karger A."/>
            <person name="Cain J.W."/>
            <person name="Weber J.A."/>
            <person name="Santpere G."/>
            <person name="Kirschner M.W."/>
            <person name="Hoffmann A.A."/>
            <person name="Oakeshott J.G."/>
            <person name="Zhang G."/>
        </authorList>
    </citation>
    <scope>NUCLEOTIDE SEQUENCE</scope>
    <source>
        <strain evidence="23">BGI-SZ-2011g</strain>
    </source>
</reference>
<evidence type="ECO:0000256" key="4">
    <source>
        <dbReference type="ARBA" id="ARBA00004371"/>
    </source>
</evidence>
<dbReference type="GO" id="GO:0061630">
    <property type="term" value="F:ubiquitin protein ligase activity"/>
    <property type="evidence" value="ECO:0007669"/>
    <property type="project" value="UniProtKB-EC"/>
</dbReference>
<evidence type="ECO:0000256" key="13">
    <source>
        <dbReference type="ARBA" id="ARBA00022833"/>
    </source>
</evidence>
<comment type="caution">
    <text evidence="23">The sequence shown here is derived from an EMBL/GenBank/DDBJ whole genome shotgun (WGS) entry which is preliminary data.</text>
</comment>
<dbReference type="GO" id="GO:0043161">
    <property type="term" value="P:proteasome-mediated ubiquitin-dependent protein catabolic process"/>
    <property type="evidence" value="ECO:0007669"/>
    <property type="project" value="TreeGrafter"/>
</dbReference>
<feature type="compositionally biased region" description="Low complexity" evidence="21">
    <location>
        <begin position="76"/>
        <end position="98"/>
    </location>
</feature>
<evidence type="ECO:0000256" key="6">
    <source>
        <dbReference type="ARBA" id="ARBA00012483"/>
    </source>
</evidence>
<evidence type="ECO:0000256" key="8">
    <source>
        <dbReference type="ARBA" id="ARBA00022707"/>
    </source>
</evidence>
<comment type="catalytic activity">
    <reaction evidence="1">
        <text>S-ubiquitinyl-[E2 ubiquitin-conjugating enzyme]-L-cysteine + [acceptor protein]-L-lysine = [E2 ubiquitin-conjugating enzyme]-L-cysteine + N(6)-ubiquitinyl-[acceptor protein]-L-lysine.</text>
        <dbReference type="EC" id="2.3.2.27"/>
    </reaction>
</comment>
<keyword evidence="13" id="KW-0862">Zinc</keyword>
<keyword evidence="16" id="KW-0449">Lipoprotein</keyword>
<keyword evidence="12" id="KW-0833">Ubl conjugation pathway</keyword>
<evidence type="ECO:0000256" key="9">
    <source>
        <dbReference type="ARBA" id="ARBA00022723"/>
    </source>
</evidence>
<keyword evidence="15" id="KW-0458">Lysosome</keyword>
<protein>
    <recommendedName>
        <fullName evidence="17">E3 ubiquitin-protein ligase ZNRF1</fullName>
        <ecNumber evidence="6">2.3.2.27</ecNumber>
    </recommendedName>
    <alternativeName>
        <fullName evidence="18">RING-type E3 ubiquitin transferase ZNRF1</fullName>
    </alternativeName>
    <alternativeName>
        <fullName evidence="19">Zinc/RING finger protein 1</fullName>
    </alternativeName>
</protein>
<keyword evidence="10" id="KW-0967">Endosome</keyword>
<dbReference type="GO" id="GO:0005768">
    <property type="term" value="C:endosome"/>
    <property type="evidence" value="ECO:0007669"/>
    <property type="project" value="UniProtKB-SubCell"/>
</dbReference>
<evidence type="ECO:0000256" key="12">
    <source>
        <dbReference type="ARBA" id="ARBA00022786"/>
    </source>
</evidence>
<proteinExistence type="predicted"/>
<dbReference type="FunFam" id="3.30.40.10:FF:000235">
    <property type="entry name" value="E3 ubiquitin-protein ligase ZNRF1"/>
    <property type="match status" value="1"/>
</dbReference>
<dbReference type="EMBL" id="JAJJHW010000095">
    <property type="protein sequence ID" value="KAH8386775.1"/>
    <property type="molecule type" value="Genomic_DNA"/>
</dbReference>
<dbReference type="Proteomes" id="UP001200034">
    <property type="component" value="Unassembled WGS sequence"/>
</dbReference>
<dbReference type="EC" id="2.3.2.27" evidence="6"/>
<keyword evidence="9" id="KW-0479">Metal-binding</keyword>
<evidence type="ECO:0000256" key="16">
    <source>
        <dbReference type="ARBA" id="ARBA00023288"/>
    </source>
</evidence>
<comment type="subcellular location">
    <subcellularLocation>
        <location evidence="3">Endosome</location>
    </subcellularLocation>
    <subcellularLocation>
        <location evidence="4">Lysosome</location>
    </subcellularLocation>
    <subcellularLocation>
        <location evidence="2">Membrane</location>
        <topology evidence="2">Peripheral membrane protein</topology>
    </subcellularLocation>
</comment>
<evidence type="ECO:0000256" key="18">
    <source>
        <dbReference type="ARBA" id="ARBA00042177"/>
    </source>
</evidence>
<sequence>MGQKASTPATSGQQSPRSRTFSSSSTGATHTTAAAAAASAADTASTGGAAVGNRSVGDAGQGFNLLRTLPGLQVYHHQQQQQQQQQLQQQQQHNNQQNSTSIDRQRARSLSSVPDIQQQQQQQQQQQLLQQQQQQQGSTTYPHTHAAVSVSVSANSNSSFPAAGNNNRSLATTQSLMQQRQALNHSIRVSCKCIRNIACSLTWFRLQDMSMTGANIIESITLASSTTSANGIGRVYTATSLPSHIWSFNGIKCPVCNKFVLPDDIECHLVMCLTKPRLSYNEDTLLDAKGECVICLEDLSPGDTIARLPCLCIYHKSCIDRWFEVNRSCPEHPGD</sequence>
<dbReference type="PROSITE" id="PS50089">
    <property type="entry name" value="ZF_RING_2"/>
    <property type="match status" value="1"/>
</dbReference>
<dbReference type="InterPro" id="IPR001841">
    <property type="entry name" value="Znf_RING"/>
</dbReference>